<gene>
    <name evidence="1" type="ORF">LCGC14_2312790</name>
</gene>
<evidence type="ECO:0000313" key="1">
    <source>
        <dbReference type="EMBL" id="KKL49709.1"/>
    </source>
</evidence>
<comment type="caution">
    <text evidence="1">The sequence shown here is derived from an EMBL/GenBank/DDBJ whole genome shotgun (WGS) entry which is preliminary data.</text>
</comment>
<dbReference type="PROSITE" id="PS51257">
    <property type="entry name" value="PROKAR_LIPOPROTEIN"/>
    <property type="match status" value="1"/>
</dbReference>
<dbReference type="AlphaFoldDB" id="A0A0F9CKN5"/>
<sequence>MTFRIAALGSLLATACAPLVELPERADLARSADPRLGHAYLAPGPSVSYMPRTIGEPEDWRALNAAQTVGAGE</sequence>
<name>A0A0F9CKN5_9ZZZZ</name>
<accession>A0A0F9CKN5</accession>
<proteinExistence type="predicted"/>
<reference evidence="1" key="1">
    <citation type="journal article" date="2015" name="Nature">
        <title>Complex archaea that bridge the gap between prokaryotes and eukaryotes.</title>
        <authorList>
            <person name="Spang A."/>
            <person name="Saw J.H."/>
            <person name="Jorgensen S.L."/>
            <person name="Zaremba-Niedzwiedzka K."/>
            <person name="Martijn J."/>
            <person name="Lind A.E."/>
            <person name="van Eijk R."/>
            <person name="Schleper C."/>
            <person name="Guy L."/>
            <person name="Ettema T.J."/>
        </authorList>
    </citation>
    <scope>NUCLEOTIDE SEQUENCE</scope>
</reference>
<organism evidence="1">
    <name type="scientific">marine sediment metagenome</name>
    <dbReference type="NCBI Taxonomy" id="412755"/>
    <lineage>
        <taxon>unclassified sequences</taxon>
        <taxon>metagenomes</taxon>
        <taxon>ecological metagenomes</taxon>
    </lineage>
</organism>
<dbReference type="EMBL" id="LAZR01032863">
    <property type="protein sequence ID" value="KKL49709.1"/>
    <property type="molecule type" value="Genomic_DNA"/>
</dbReference>
<protein>
    <submittedName>
        <fullName evidence="1">Uncharacterized protein</fullName>
    </submittedName>
</protein>